<organism evidence="2 3">
    <name type="scientific">Natranaerovirga pectinivora</name>
    <dbReference type="NCBI Taxonomy" id="682400"/>
    <lineage>
        <taxon>Bacteria</taxon>
        <taxon>Bacillati</taxon>
        <taxon>Bacillota</taxon>
        <taxon>Clostridia</taxon>
        <taxon>Lachnospirales</taxon>
        <taxon>Natranaerovirgaceae</taxon>
        <taxon>Natranaerovirga</taxon>
    </lineage>
</organism>
<keyword evidence="1" id="KW-1133">Transmembrane helix</keyword>
<name>A0A4R3MNH8_9FIRM</name>
<accession>A0A4R3MNH8</accession>
<dbReference type="OrthoDB" id="9796702at2"/>
<dbReference type="Proteomes" id="UP000294902">
    <property type="component" value="Unassembled WGS sequence"/>
</dbReference>
<dbReference type="AlphaFoldDB" id="A0A4R3MNH8"/>
<keyword evidence="1" id="KW-0472">Membrane</keyword>
<protein>
    <submittedName>
        <fullName evidence="2">Uncharacterized protein</fullName>
    </submittedName>
</protein>
<comment type="caution">
    <text evidence="2">The sequence shown here is derived from an EMBL/GenBank/DDBJ whole genome shotgun (WGS) entry which is preliminary data.</text>
</comment>
<evidence type="ECO:0000313" key="3">
    <source>
        <dbReference type="Proteomes" id="UP000294902"/>
    </source>
</evidence>
<evidence type="ECO:0000313" key="2">
    <source>
        <dbReference type="EMBL" id="TCT16771.1"/>
    </source>
</evidence>
<dbReference type="InterPro" id="IPR036514">
    <property type="entry name" value="SGNH_hydro_sf"/>
</dbReference>
<dbReference type="SUPFAM" id="SSF52266">
    <property type="entry name" value="SGNH hydrolase"/>
    <property type="match status" value="1"/>
</dbReference>
<gene>
    <name evidence="2" type="ORF">EDC18_10166</name>
</gene>
<keyword evidence="1" id="KW-0812">Transmembrane</keyword>
<dbReference type="RefSeq" id="WP_132249105.1">
    <property type="nucleotide sequence ID" value="NZ_SMAL01000001.1"/>
</dbReference>
<evidence type="ECO:0000256" key="1">
    <source>
        <dbReference type="SAM" id="Phobius"/>
    </source>
</evidence>
<dbReference type="Gene3D" id="3.40.50.1110">
    <property type="entry name" value="SGNH hydrolase"/>
    <property type="match status" value="1"/>
</dbReference>
<sequence length="352" mass="41924">MMPANLYISSFKWTIKLILFVIGICFIVYLVGEYFESIALKNKTMSYTIARFQEFYELEENTLDMVFIGSSHSYCSFDPEIFDEALEINSFQLGTPLQHPDTSYFVLREVLNYQKPSIVVFEIYWDMLDEPFNLRQVDMFFEALDNDALKEAYIHEVFPLNEKVKYYIKAIRYQGDFFAYYNQRISEWLNRNEIIEDIDLIKEQIGTEFYRSKGYVVADYVITRAKMEEENQFNGFDGRQWMPHPNQLEYIDKFIQLSIENDIEVILVTAPVANISMERIENYDYIHKKISRLTEGYELPYIDYNIVNVDEGIFVNEHFRDDAHLNHQGAEVLNDHFIRWGVENELFDRVLN</sequence>
<reference evidence="2 3" key="1">
    <citation type="submission" date="2019-03" db="EMBL/GenBank/DDBJ databases">
        <title>Genomic Encyclopedia of Type Strains, Phase IV (KMG-IV): sequencing the most valuable type-strain genomes for metagenomic binning, comparative biology and taxonomic classification.</title>
        <authorList>
            <person name="Goeker M."/>
        </authorList>
    </citation>
    <scope>NUCLEOTIDE SEQUENCE [LARGE SCALE GENOMIC DNA]</scope>
    <source>
        <strain evidence="2 3">DSM 24629</strain>
    </source>
</reference>
<dbReference type="EMBL" id="SMAL01000001">
    <property type="protein sequence ID" value="TCT16771.1"/>
    <property type="molecule type" value="Genomic_DNA"/>
</dbReference>
<feature type="transmembrane region" description="Helical" evidence="1">
    <location>
        <begin position="13"/>
        <end position="35"/>
    </location>
</feature>
<proteinExistence type="predicted"/>
<keyword evidence="3" id="KW-1185">Reference proteome</keyword>